<evidence type="ECO:0000256" key="1">
    <source>
        <dbReference type="SAM" id="MobiDB-lite"/>
    </source>
</evidence>
<proteinExistence type="predicted"/>
<organism evidence="2 3">
    <name type="scientific">Marchantia polymorpha</name>
    <name type="common">Common liverwort</name>
    <name type="synonym">Marchantia aquatica</name>
    <dbReference type="NCBI Taxonomy" id="3197"/>
    <lineage>
        <taxon>Eukaryota</taxon>
        <taxon>Viridiplantae</taxon>
        <taxon>Streptophyta</taxon>
        <taxon>Embryophyta</taxon>
        <taxon>Marchantiophyta</taxon>
        <taxon>Marchantiopsida</taxon>
        <taxon>Marchantiidae</taxon>
        <taxon>Marchantiales</taxon>
        <taxon>Marchantiaceae</taxon>
        <taxon>Marchantia</taxon>
    </lineage>
</organism>
<gene>
    <name evidence="2" type="ORF">MARPO_0369s0001</name>
</gene>
<name>A0A2R6VYW0_MARPO</name>
<sequence length="121" mass="13406">MGWEDIRFVGAVGRRDIDLPRRCEMKSTGGERSGREGRETDRERERERERSDGRTSRGRRWGSEVGKGEREEGKGRRGGGRGGENQQAAVAAEQPRILGGRGDTHTEKGKGRRAENSKGVG</sequence>
<feature type="region of interest" description="Disordered" evidence="1">
    <location>
        <begin position="1"/>
        <end position="121"/>
    </location>
</feature>
<keyword evidence="3" id="KW-1185">Reference proteome</keyword>
<feature type="compositionally biased region" description="Basic and acidic residues" evidence="1">
    <location>
        <begin position="1"/>
        <end position="25"/>
    </location>
</feature>
<feature type="compositionally biased region" description="Basic and acidic residues" evidence="1">
    <location>
        <begin position="102"/>
        <end position="121"/>
    </location>
</feature>
<reference evidence="3" key="1">
    <citation type="journal article" date="2017" name="Cell">
        <title>Insights into land plant evolution garnered from the Marchantia polymorpha genome.</title>
        <authorList>
            <person name="Bowman J.L."/>
            <person name="Kohchi T."/>
            <person name="Yamato K.T."/>
            <person name="Jenkins J."/>
            <person name="Shu S."/>
            <person name="Ishizaki K."/>
            <person name="Yamaoka S."/>
            <person name="Nishihama R."/>
            <person name="Nakamura Y."/>
            <person name="Berger F."/>
            <person name="Adam C."/>
            <person name="Aki S.S."/>
            <person name="Althoff F."/>
            <person name="Araki T."/>
            <person name="Arteaga-Vazquez M.A."/>
            <person name="Balasubrmanian S."/>
            <person name="Barry K."/>
            <person name="Bauer D."/>
            <person name="Boehm C.R."/>
            <person name="Briginshaw L."/>
            <person name="Caballero-Perez J."/>
            <person name="Catarino B."/>
            <person name="Chen F."/>
            <person name="Chiyoda S."/>
            <person name="Chovatia M."/>
            <person name="Davies K.M."/>
            <person name="Delmans M."/>
            <person name="Demura T."/>
            <person name="Dierschke T."/>
            <person name="Dolan L."/>
            <person name="Dorantes-Acosta A.E."/>
            <person name="Eklund D.M."/>
            <person name="Florent S.N."/>
            <person name="Flores-Sandoval E."/>
            <person name="Fujiyama A."/>
            <person name="Fukuzawa H."/>
            <person name="Galik B."/>
            <person name="Grimanelli D."/>
            <person name="Grimwood J."/>
            <person name="Grossniklaus U."/>
            <person name="Hamada T."/>
            <person name="Haseloff J."/>
            <person name="Hetherington A.J."/>
            <person name="Higo A."/>
            <person name="Hirakawa Y."/>
            <person name="Hundley H.N."/>
            <person name="Ikeda Y."/>
            <person name="Inoue K."/>
            <person name="Inoue S.I."/>
            <person name="Ishida S."/>
            <person name="Jia Q."/>
            <person name="Kakita M."/>
            <person name="Kanazawa T."/>
            <person name="Kawai Y."/>
            <person name="Kawashima T."/>
            <person name="Kennedy M."/>
            <person name="Kinose K."/>
            <person name="Kinoshita T."/>
            <person name="Kohara Y."/>
            <person name="Koide E."/>
            <person name="Komatsu K."/>
            <person name="Kopischke S."/>
            <person name="Kubo M."/>
            <person name="Kyozuka J."/>
            <person name="Lagercrantz U."/>
            <person name="Lin S.S."/>
            <person name="Lindquist E."/>
            <person name="Lipzen A.M."/>
            <person name="Lu C.W."/>
            <person name="De Luna E."/>
            <person name="Martienssen R.A."/>
            <person name="Minamino N."/>
            <person name="Mizutani M."/>
            <person name="Mizutani M."/>
            <person name="Mochizuki N."/>
            <person name="Monte I."/>
            <person name="Mosher R."/>
            <person name="Nagasaki H."/>
            <person name="Nakagami H."/>
            <person name="Naramoto S."/>
            <person name="Nishitani K."/>
            <person name="Ohtani M."/>
            <person name="Okamoto T."/>
            <person name="Okumura M."/>
            <person name="Phillips J."/>
            <person name="Pollak B."/>
            <person name="Reinders A."/>
            <person name="Rovekamp M."/>
            <person name="Sano R."/>
            <person name="Sawa S."/>
            <person name="Schmid M.W."/>
            <person name="Shirakawa M."/>
            <person name="Solano R."/>
            <person name="Spunde A."/>
            <person name="Suetsugu N."/>
            <person name="Sugano S."/>
            <person name="Sugiyama A."/>
            <person name="Sun R."/>
            <person name="Suzuki Y."/>
            <person name="Takenaka M."/>
            <person name="Takezawa D."/>
            <person name="Tomogane H."/>
            <person name="Tsuzuki M."/>
            <person name="Ueda T."/>
            <person name="Umeda M."/>
            <person name="Ward J.M."/>
            <person name="Watanabe Y."/>
            <person name="Yazaki K."/>
            <person name="Yokoyama R."/>
            <person name="Yoshitake Y."/>
            <person name="Yotsui I."/>
            <person name="Zachgo S."/>
            <person name="Schmutz J."/>
        </authorList>
    </citation>
    <scope>NUCLEOTIDE SEQUENCE [LARGE SCALE GENOMIC DNA]</scope>
    <source>
        <strain evidence="3">Tak-1</strain>
    </source>
</reference>
<feature type="compositionally biased region" description="Basic and acidic residues" evidence="1">
    <location>
        <begin position="66"/>
        <end position="75"/>
    </location>
</feature>
<dbReference type="AlphaFoldDB" id="A0A2R6VYW0"/>
<dbReference type="EMBL" id="KZ773028">
    <property type="protein sequence ID" value="PTQ26788.1"/>
    <property type="molecule type" value="Genomic_DNA"/>
</dbReference>
<protein>
    <submittedName>
        <fullName evidence="2">Uncharacterized protein</fullName>
    </submittedName>
</protein>
<feature type="compositionally biased region" description="Basic and acidic residues" evidence="1">
    <location>
        <begin position="32"/>
        <end position="55"/>
    </location>
</feature>
<evidence type="ECO:0000313" key="3">
    <source>
        <dbReference type="Proteomes" id="UP000244005"/>
    </source>
</evidence>
<dbReference type="Proteomes" id="UP000244005">
    <property type="component" value="Unassembled WGS sequence"/>
</dbReference>
<evidence type="ECO:0000313" key="2">
    <source>
        <dbReference type="EMBL" id="PTQ26788.1"/>
    </source>
</evidence>
<accession>A0A2R6VYW0</accession>